<keyword evidence="4" id="KW-1185">Reference proteome</keyword>
<evidence type="ECO:0000256" key="2">
    <source>
        <dbReference type="SAM" id="SignalP"/>
    </source>
</evidence>
<sequence length="827" mass="90404">MKNYKKAVLALSIVAALPLMAATEDEVIYVTTFADEDGENSNACSLREAITTAAKNESYGGCKVGKTSPAVTDRIDLEAGEYVITKPLTPSSMINILGKSPTDWNVKDVITGDYPQRQPLKTTIKGNNSFTLFDTTAGKSTLTLQTLRLENGGASRGGAIKAGATVSLVQVEVKNSTATEGGAIYLSGVGSALDVTNSVFEGNTATRGSVLAMSCIDNLTFTSRTISFKGSSIVNNGQASSQSVFEICGVPDMSLSSNTIAQNIASTNDGSIIKYTADSLPNQNGSAKLSDSSKLTLLSNTIVNNTAYSTLLYDAVANKSLGYNIIAYNTGYSCRYLLGDLPTDNRMGFTLNYNGLESSSGANSYCQLPYTVLKDETTKNISSYSQSTLMSSLQVADQYTAFMPMYFLNNTSNNPLVNIDENSRGCEPTDQRGLSRLATNRLIWDQTGTTTQTENRCDIGSTELVKLAANDMTSTNTSQLKAIEDFEAQVEFFQDLLDDEETEQEFRGYYQQRRDFYQQRIDNYKNSLRYRQAYFDIFANSVPAELVVNGKREIQHFDADLYNVETYALGTSSDVFGSTDEDVFKYTGAANAVPEGYHVDKDGYLIDDNLRCTWDNKLKTVLMYRTDGKASQAGDYSYCRYTISLKSDPNIKSIGVTQATFVNIAPVAEDDEYTLKWGTEQRVKLDLLANDHDDGDGTSSQEGFPVGKKVFYVNDDGISAPIKFDEVDSNLLIEAEHRVLCDDESREWCYGGDIYIKPKNSFNKFNYTLTYQVFDADGTLSNTADVKLINTATTSDDTRGSSGGGGSTGLLSIFGLLGLALLRRRLR</sequence>
<dbReference type="InterPro" id="IPR011050">
    <property type="entry name" value="Pectin_lyase_fold/virulence"/>
</dbReference>
<organism evidence="3 4">
    <name type="scientific">Acinetobacter marinus</name>
    <dbReference type="NCBI Taxonomy" id="281375"/>
    <lineage>
        <taxon>Bacteria</taxon>
        <taxon>Pseudomonadati</taxon>
        <taxon>Pseudomonadota</taxon>
        <taxon>Gammaproteobacteria</taxon>
        <taxon>Moraxellales</taxon>
        <taxon>Moraxellaceae</taxon>
        <taxon>Acinetobacter</taxon>
    </lineage>
</organism>
<name>A0A1G6KS41_9GAMM</name>
<keyword evidence="2" id="KW-0732">Signal</keyword>
<gene>
    <name evidence="3" type="ORF">SAMN05421749_104167</name>
</gene>
<keyword evidence="1" id="KW-0472">Membrane</keyword>
<protein>
    <submittedName>
        <fullName evidence="3">CSLREA domain-containing protein</fullName>
    </submittedName>
</protein>
<dbReference type="OrthoDB" id="6711740at2"/>
<dbReference type="AlphaFoldDB" id="A0A1G6KS41"/>
<keyword evidence="1" id="KW-1133">Transmembrane helix</keyword>
<reference evidence="4" key="1">
    <citation type="submission" date="2016-09" db="EMBL/GenBank/DDBJ databases">
        <authorList>
            <person name="Varghese N."/>
            <person name="Submissions S."/>
        </authorList>
    </citation>
    <scope>NUCLEOTIDE SEQUENCE [LARGE SCALE GENOMIC DNA]</scope>
    <source>
        <strain evidence="4">ANC 3699</strain>
    </source>
</reference>
<evidence type="ECO:0000256" key="1">
    <source>
        <dbReference type="SAM" id="Phobius"/>
    </source>
</evidence>
<evidence type="ECO:0000313" key="3">
    <source>
        <dbReference type="EMBL" id="SDC33899.1"/>
    </source>
</evidence>
<dbReference type="SUPFAM" id="SSF51126">
    <property type="entry name" value="Pectin lyase-like"/>
    <property type="match status" value="1"/>
</dbReference>
<evidence type="ECO:0000313" key="4">
    <source>
        <dbReference type="Proteomes" id="UP000242317"/>
    </source>
</evidence>
<accession>A0A1G6KS41</accession>
<dbReference type="RefSeq" id="WP_092619228.1">
    <property type="nucleotide sequence ID" value="NZ_FMYK01000004.1"/>
</dbReference>
<dbReference type="Proteomes" id="UP000242317">
    <property type="component" value="Unassembled WGS sequence"/>
</dbReference>
<dbReference type="NCBIfam" id="TIGR04214">
    <property type="entry name" value="CSLREA_Nterm"/>
    <property type="match status" value="1"/>
</dbReference>
<keyword evidence="1" id="KW-0812">Transmembrane</keyword>
<dbReference type="InterPro" id="IPR026457">
    <property type="entry name" value="CSLREA_Nterm"/>
</dbReference>
<feature type="signal peptide" evidence="2">
    <location>
        <begin position="1"/>
        <end position="21"/>
    </location>
</feature>
<proteinExistence type="predicted"/>
<feature type="transmembrane region" description="Helical" evidence="1">
    <location>
        <begin position="803"/>
        <end position="822"/>
    </location>
</feature>
<feature type="chain" id="PRO_5017324211" evidence="2">
    <location>
        <begin position="22"/>
        <end position="827"/>
    </location>
</feature>
<dbReference type="EMBL" id="FMYK01000004">
    <property type="protein sequence ID" value="SDC33899.1"/>
    <property type="molecule type" value="Genomic_DNA"/>
</dbReference>